<evidence type="ECO:0000313" key="3">
    <source>
        <dbReference type="EMBL" id="ANW01368.1"/>
    </source>
</evidence>
<evidence type="ECO:0000259" key="2">
    <source>
        <dbReference type="Pfam" id="PF00144"/>
    </source>
</evidence>
<sequence length="427" mass="47533">MNSRQLRRVLVCGALMLVAVPQVRADGTFDIPAGARFNKDKLAKITEFFKNEVTNGKIAGANVLIQQHGKPVYHETFGVQDVESRKPITDKTIFRLFSMTKAITSVVAMQLVEDGTIKLDDPISKYIPSFANVKVGVEKKNEDGTKTLELVPTIRPMTVRDLMVHTSGITYGFYGDSLVRKAYAAANIYEGDFDLAGFAERIAKLPLHNQPGALWQYGHSTDVLARVMEVASGKSLLTIMRERLLDPLGMVDTGFYITDPEKQKRIALPVPNDSNFRVGRDTNPTNVKKIEFASGGMYSTMADYRRFTQMLLNGGTFEGKTYLKPETFKLMTTDYVGPGSGVERDYFYFPGDGFGMGLGLAVRTDPGNAKPPPPGSLGELKWDGASGCYFVVDRKQDMFFVLLEQTPTERQRIQRTLKQLVYEALEN</sequence>
<feature type="signal peptide" evidence="1">
    <location>
        <begin position="1"/>
        <end position="25"/>
    </location>
</feature>
<dbReference type="RefSeq" id="WP_065728629.1">
    <property type="nucleotide sequence ID" value="NZ_CP016428.1"/>
</dbReference>
<keyword evidence="1" id="KW-0732">Signal</keyword>
<dbReference type="Gene3D" id="3.40.710.10">
    <property type="entry name" value="DD-peptidase/beta-lactamase superfamily"/>
    <property type="match status" value="1"/>
</dbReference>
<dbReference type="AlphaFoldDB" id="A0A1B1UF16"/>
<feature type="chain" id="PRO_5008530432" evidence="1">
    <location>
        <begin position="26"/>
        <end position="427"/>
    </location>
</feature>
<feature type="domain" description="Beta-lactamase-related" evidence="2">
    <location>
        <begin position="47"/>
        <end position="413"/>
    </location>
</feature>
<dbReference type="SUPFAM" id="SSF56601">
    <property type="entry name" value="beta-lactamase/transpeptidase-like"/>
    <property type="match status" value="1"/>
</dbReference>
<protein>
    <submittedName>
        <fullName evidence="3">Serine hydrolase</fullName>
    </submittedName>
</protein>
<dbReference type="InterPro" id="IPR001466">
    <property type="entry name" value="Beta-lactam-related"/>
</dbReference>
<dbReference type="EMBL" id="CP016428">
    <property type="protein sequence ID" value="ANW01368.1"/>
    <property type="molecule type" value="Genomic_DNA"/>
</dbReference>
<dbReference type="InterPro" id="IPR050789">
    <property type="entry name" value="Diverse_Enzym_Activities"/>
</dbReference>
<dbReference type="PANTHER" id="PTHR43283:SF3">
    <property type="entry name" value="BETA-LACTAMASE FAMILY PROTEIN (AFU_ORTHOLOGUE AFUA_5G07500)"/>
    <property type="match status" value="1"/>
</dbReference>
<proteinExistence type="predicted"/>
<name>A0A1B1UF16_9BRAD</name>
<dbReference type="GO" id="GO:0016787">
    <property type="term" value="F:hydrolase activity"/>
    <property type="evidence" value="ECO:0007669"/>
    <property type="project" value="UniProtKB-KW"/>
</dbReference>
<accession>A0A1B1UF16</accession>
<dbReference type="PANTHER" id="PTHR43283">
    <property type="entry name" value="BETA-LACTAMASE-RELATED"/>
    <property type="match status" value="1"/>
</dbReference>
<organism evidence="3 4">
    <name type="scientific">Bradyrhizobium icense</name>
    <dbReference type="NCBI Taxonomy" id="1274631"/>
    <lineage>
        <taxon>Bacteria</taxon>
        <taxon>Pseudomonadati</taxon>
        <taxon>Pseudomonadota</taxon>
        <taxon>Alphaproteobacteria</taxon>
        <taxon>Hyphomicrobiales</taxon>
        <taxon>Nitrobacteraceae</taxon>
        <taxon>Bradyrhizobium</taxon>
    </lineage>
</organism>
<evidence type="ECO:0000256" key="1">
    <source>
        <dbReference type="SAM" id="SignalP"/>
    </source>
</evidence>
<dbReference type="Pfam" id="PF00144">
    <property type="entry name" value="Beta-lactamase"/>
    <property type="match status" value="1"/>
</dbReference>
<keyword evidence="3" id="KW-0378">Hydrolase</keyword>
<gene>
    <name evidence="3" type="ORF">LMTR13_15520</name>
</gene>
<keyword evidence="4" id="KW-1185">Reference proteome</keyword>
<dbReference type="OrthoDB" id="9808046at2"/>
<dbReference type="STRING" id="1274631.LMTR13_15520"/>
<dbReference type="KEGG" id="bic:LMTR13_15520"/>
<dbReference type="Proteomes" id="UP000092839">
    <property type="component" value="Chromosome"/>
</dbReference>
<reference evidence="3 4" key="1">
    <citation type="submission" date="2016-07" db="EMBL/GenBank/DDBJ databases">
        <title>Complete genome sequence of Bradyrhizobium icense LMTR 13T, a potential inoculant strain isolated from lima bean (Phaseolus lunatus) in Peru.</title>
        <authorList>
            <person name="Ormeno-Orrillo E."/>
            <person name="Duran D."/>
            <person name="Rogel M.A."/>
            <person name="Rey L."/>
            <person name="Imperial J."/>
            <person name="Ruiz-Argueso T."/>
            <person name="Martinez-Romero E."/>
        </authorList>
    </citation>
    <scope>NUCLEOTIDE SEQUENCE [LARGE SCALE GENOMIC DNA]</scope>
    <source>
        <strain evidence="3 4">LMTR 13</strain>
    </source>
</reference>
<dbReference type="InterPro" id="IPR012338">
    <property type="entry name" value="Beta-lactam/transpept-like"/>
</dbReference>
<evidence type="ECO:0000313" key="4">
    <source>
        <dbReference type="Proteomes" id="UP000092839"/>
    </source>
</evidence>